<feature type="transmembrane region" description="Helical" evidence="8">
    <location>
        <begin position="51"/>
        <end position="72"/>
    </location>
</feature>
<evidence type="ECO:0000256" key="5">
    <source>
        <dbReference type="ARBA" id="ARBA00022989"/>
    </source>
</evidence>
<evidence type="ECO:0000313" key="10">
    <source>
        <dbReference type="EMBL" id="TXC85476.1"/>
    </source>
</evidence>
<gene>
    <name evidence="10" type="ORF">FRX97_01575</name>
</gene>
<feature type="transmembrane region" description="Helical" evidence="8">
    <location>
        <begin position="147"/>
        <end position="165"/>
    </location>
</feature>
<feature type="transmembrane region" description="Helical" evidence="8">
    <location>
        <begin position="172"/>
        <end position="194"/>
    </location>
</feature>
<comment type="subcellular location">
    <subcellularLocation>
        <location evidence="1">Membrane</location>
        <topology evidence="1">Multi-pass membrane protein</topology>
    </subcellularLocation>
</comment>
<feature type="domain" description="Lycopene cyclase" evidence="9">
    <location>
        <begin position="17"/>
        <end position="106"/>
    </location>
</feature>
<feature type="transmembrane region" description="Helical" evidence="8">
    <location>
        <begin position="124"/>
        <end position="141"/>
    </location>
</feature>
<organism evidence="10 11">
    <name type="scientific">Luteibaculum oceani</name>
    <dbReference type="NCBI Taxonomy" id="1294296"/>
    <lineage>
        <taxon>Bacteria</taxon>
        <taxon>Pseudomonadati</taxon>
        <taxon>Bacteroidota</taxon>
        <taxon>Flavobacteriia</taxon>
        <taxon>Flavobacteriales</taxon>
        <taxon>Luteibaculaceae</taxon>
        <taxon>Luteibaculum</taxon>
    </lineage>
</organism>
<protein>
    <submittedName>
        <fullName evidence="10">Lycopene cyclase domain-containing protein</fullName>
    </submittedName>
</protein>
<reference evidence="10 11" key="1">
    <citation type="submission" date="2019-08" db="EMBL/GenBank/DDBJ databases">
        <title>Genome of Luteibaculum oceani JCM 18817.</title>
        <authorList>
            <person name="Bowman J.P."/>
        </authorList>
    </citation>
    <scope>NUCLEOTIDE SEQUENCE [LARGE SCALE GENOMIC DNA]</scope>
    <source>
        <strain evidence="10 11">JCM 18817</strain>
    </source>
</reference>
<dbReference type="AlphaFoldDB" id="A0A5C6VLT3"/>
<evidence type="ECO:0000256" key="3">
    <source>
        <dbReference type="ARBA" id="ARBA00022692"/>
    </source>
</evidence>
<evidence type="ECO:0000259" key="9">
    <source>
        <dbReference type="Pfam" id="PF18916"/>
    </source>
</evidence>
<dbReference type="GO" id="GO:0016872">
    <property type="term" value="F:intramolecular lyase activity"/>
    <property type="evidence" value="ECO:0007669"/>
    <property type="project" value="InterPro"/>
</dbReference>
<comment type="caution">
    <text evidence="10">The sequence shown here is derived from an EMBL/GenBank/DDBJ whole genome shotgun (WGS) entry which is preliminary data.</text>
</comment>
<feature type="transmembrane region" description="Helical" evidence="8">
    <location>
        <begin position="92"/>
        <end position="112"/>
    </location>
</feature>
<keyword evidence="5 8" id="KW-1133">Transmembrane helix</keyword>
<keyword evidence="3 8" id="KW-0812">Transmembrane</keyword>
<dbReference type="Pfam" id="PF18916">
    <property type="entry name" value="Lycopene_cyc"/>
    <property type="match status" value="2"/>
</dbReference>
<dbReference type="Proteomes" id="UP000321168">
    <property type="component" value="Unassembled WGS sequence"/>
</dbReference>
<evidence type="ECO:0000256" key="2">
    <source>
        <dbReference type="ARBA" id="ARBA00004829"/>
    </source>
</evidence>
<keyword evidence="6 8" id="KW-0472">Membrane</keyword>
<evidence type="ECO:0000256" key="4">
    <source>
        <dbReference type="ARBA" id="ARBA00022746"/>
    </source>
</evidence>
<evidence type="ECO:0000256" key="6">
    <source>
        <dbReference type="ARBA" id="ARBA00023136"/>
    </source>
</evidence>
<dbReference type="NCBIfam" id="TIGR03462">
    <property type="entry name" value="CarR_dom_SF"/>
    <property type="match status" value="1"/>
</dbReference>
<dbReference type="GO" id="GO:0045436">
    <property type="term" value="F:lycopene beta cyclase activity"/>
    <property type="evidence" value="ECO:0007669"/>
    <property type="project" value="UniProtKB-ARBA"/>
</dbReference>
<comment type="pathway">
    <text evidence="2">Carotenoid biosynthesis.</text>
</comment>
<keyword evidence="4" id="KW-0125">Carotenoid biosynthesis</keyword>
<dbReference type="InterPro" id="IPR017825">
    <property type="entry name" value="Lycopene_cyclase_dom"/>
</dbReference>
<dbReference type="GO" id="GO:0016117">
    <property type="term" value="P:carotenoid biosynthetic process"/>
    <property type="evidence" value="ECO:0007669"/>
    <property type="project" value="UniProtKB-KW"/>
</dbReference>
<evidence type="ECO:0000256" key="7">
    <source>
        <dbReference type="ARBA" id="ARBA00023235"/>
    </source>
</evidence>
<feature type="domain" description="Lycopene cyclase" evidence="9">
    <location>
        <begin position="143"/>
        <end position="233"/>
    </location>
</feature>
<proteinExistence type="predicted"/>
<keyword evidence="7" id="KW-0413">Isomerase</keyword>
<dbReference type="EMBL" id="VORB01000001">
    <property type="protein sequence ID" value="TXC85476.1"/>
    <property type="molecule type" value="Genomic_DNA"/>
</dbReference>
<sequence length="241" mass="27883">MTKRPKNRYLNKGVGSYTYLLINIATISIPLVASFFPAYPFARKWITFFKACTPVAIIFILWDIYFTKIGVWGFNDTYLSGYYLANLPIEEILFFFCIPFSCTFTYFALGYFKRTHLRSKKWNGTGLVLGIVCLAIGVLTWDRIYSGTAFTSAGLFLLVQYAYRWDGFPRFLLSYGLCLLPFYLVNGLLTGAFIQEQVVWYNDFENLGIRVFTIPLDDHFYSLSLQGFIVFLFDRNSGKQQ</sequence>
<keyword evidence="11" id="KW-1185">Reference proteome</keyword>
<evidence type="ECO:0000313" key="11">
    <source>
        <dbReference type="Proteomes" id="UP000321168"/>
    </source>
</evidence>
<dbReference type="OrthoDB" id="5195186at2"/>
<evidence type="ECO:0000256" key="8">
    <source>
        <dbReference type="SAM" id="Phobius"/>
    </source>
</evidence>
<dbReference type="GO" id="GO:0016020">
    <property type="term" value="C:membrane"/>
    <property type="evidence" value="ECO:0007669"/>
    <property type="project" value="UniProtKB-SubCell"/>
</dbReference>
<name>A0A5C6VLT3_9FLAO</name>
<evidence type="ECO:0000256" key="1">
    <source>
        <dbReference type="ARBA" id="ARBA00004141"/>
    </source>
</evidence>
<accession>A0A5C6VLT3</accession>
<feature type="transmembrane region" description="Helical" evidence="8">
    <location>
        <begin position="20"/>
        <end position="39"/>
    </location>
</feature>